<name>A0A4Y2EUD9_ARAVE</name>
<dbReference type="InterPro" id="IPR005135">
    <property type="entry name" value="Endo/exonuclease/phosphatase"/>
</dbReference>
<feature type="non-terminal residue" evidence="2">
    <location>
        <position position="1"/>
    </location>
</feature>
<dbReference type="Proteomes" id="UP000499080">
    <property type="component" value="Unassembled WGS sequence"/>
</dbReference>
<feature type="domain" description="Endonuclease/exonuclease/phosphatase" evidence="1">
    <location>
        <begin position="56"/>
        <end position="126"/>
    </location>
</feature>
<dbReference type="InterPro" id="IPR036691">
    <property type="entry name" value="Endo/exonu/phosph_ase_sf"/>
</dbReference>
<evidence type="ECO:0000313" key="2">
    <source>
        <dbReference type="EMBL" id="GBM32137.1"/>
    </source>
</evidence>
<dbReference type="AlphaFoldDB" id="A0A4Y2EUD9"/>
<keyword evidence="3" id="KW-1185">Reference proteome</keyword>
<dbReference type="EMBL" id="BGPR01171404">
    <property type="protein sequence ID" value="GBM32137.1"/>
    <property type="molecule type" value="Genomic_DNA"/>
</dbReference>
<evidence type="ECO:0000259" key="1">
    <source>
        <dbReference type="Pfam" id="PF14529"/>
    </source>
</evidence>
<dbReference type="GO" id="GO:0003824">
    <property type="term" value="F:catalytic activity"/>
    <property type="evidence" value="ECO:0007669"/>
    <property type="project" value="InterPro"/>
</dbReference>
<organism evidence="2 3">
    <name type="scientific">Araneus ventricosus</name>
    <name type="common">Orbweaver spider</name>
    <name type="synonym">Epeira ventricosa</name>
    <dbReference type="NCBI Taxonomy" id="182803"/>
    <lineage>
        <taxon>Eukaryota</taxon>
        <taxon>Metazoa</taxon>
        <taxon>Ecdysozoa</taxon>
        <taxon>Arthropoda</taxon>
        <taxon>Chelicerata</taxon>
        <taxon>Arachnida</taxon>
        <taxon>Araneae</taxon>
        <taxon>Araneomorphae</taxon>
        <taxon>Entelegynae</taxon>
        <taxon>Araneoidea</taxon>
        <taxon>Araneidae</taxon>
        <taxon>Araneus</taxon>
    </lineage>
</organism>
<accession>A0A4Y2EUD9</accession>
<dbReference type="SUPFAM" id="SSF56219">
    <property type="entry name" value="DNase I-like"/>
    <property type="match status" value="1"/>
</dbReference>
<sequence>SAKFKNYTTQRNDFQQGSRASGGMVCLSSCEIPSKPILLNTQLQEVAIQIQLNSRITVCYLYVHPRLHIEQRHLDDLIQQLPSPFFLASDFNDHNPLWGSTDTNPRGRQIETLIEDHGLCFLNDNSYTHFHQLFI</sequence>
<dbReference type="OrthoDB" id="6436865at2759"/>
<gene>
    <name evidence="2" type="ORF">AVEN_262427_1</name>
</gene>
<dbReference type="Pfam" id="PF14529">
    <property type="entry name" value="Exo_endo_phos_2"/>
    <property type="match status" value="1"/>
</dbReference>
<dbReference type="Gene3D" id="3.60.10.10">
    <property type="entry name" value="Endonuclease/exonuclease/phosphatase"/>
    <property type="match status" value="1"/>
</dbReference>
<reference evidence="2 3" key="1">
    <citation type="journal article" date="2019" name="Sci. Rep.">
        <title>Orb-weaving spider Araneus ventricosus genome elucidates the spidroin gene catalogue.</title>
        <authorList>
            <person name="Kono N."/>
            <person name="Nakamura H."/>
            <person name="Ohtoshi R."/>
            <person name="Moran D.A.P."/>
            <person name="Shinohara A."/>
            <person name="Yoshida Y."/>
            <person name="Fujiwara M."/>
            <person name="Mori M."/>
            <person name="Tomita M."/>
            <person name="Arakawa K."/>
        </authorList>
    </citation>
    <scope>NUCLEOTIDE SEQUENCE [LARGE SCALE GENOMIC DNA]</scope>
</reference>
<protein>
    <recommendedName>
        <fullName evidence="1">Endonuclease/exonuclease/phosphatase domain-containing protein</fullName>
    </recommendedName>
</protein>
<proteinExistence type="predicted"/>
<evidence type="ECO:0000313" key="3">
    <source>
        <dbReference type="Proteomes" id="UP000499080"/>
    </source>
</evidence>
<comment type="caution">
    <text evidence="2">The sequence shown here is derived from an EMBL/GenBank/DDBJ whole genome shotgun (WGS) entry which is preliminary data.</text>
</comment>